<gene>
    <name evidence="1" type="ORF">PDESU_00085</name>
</gene>
<dbReference type="AlphaFoldDB" id="A0A6C2TW32"/>
<proteinExistence type="predicted"/>
<keyword evidence="2" id="KW-1185">Reference proteome</keyword>
<protein>
    <submittedName>
        <fullName evidence="1">Uncharacterized protein</fullName>
    </submittedName>
</protein>
<sequence>MTEEIEMNVGTQPLDAIMTEKNIKNNDLVSIAPPGFITHKQIQKGRKGRRLTMHMQQKILDALNIYSGDETYEWEQLFTYRGKKSL</sequence>
<evidence type="ECO:0000313" key="1">
    <source>
        <dbReference type="EMBL" id="VGO11541.1"/>
    </source>
</evidence>
<accession>A0A6C2TW32</accession>
<organism evidence="1 2">
    <name type="scientific">Pontiella desulfatans</name>
    <dbReference type="NCBI Taxonomy" id="2750659"/>
    <lineage>
        <taxon>Bacteria</taxon>
        <taxon>Pseudomonadati</taxon>
        <taxon>Kiritimatiellota</taxon>
        <taxon>Kiritimatiellia</taxon>
        <taxon>Kiritimatiellales</taxon>
        <taxon>Pontiellaceae</taxon>
        <taxon>Pontiella</taxon>
    </lineage>
</organism>
<evidence type="ECO:0000313" key="2">
    <source>
        <dbReference type="Proteomes" id="UP000366872"/>
    </source>
</evidence>
<name>A0A6C2TW32_PONDE</name>
<dbReference type="EMBL" id="CAAHFG010000001">
    <property type="protein sequence ID" value="VGO11541.1"/>
    <property type="molecule type" value="Genomic_DNA"/>
</dbReference>
<reference evidence="1 2" key="1">
    <citation type="submission" date="2019-04" db="EMBL/GenBank/DDBJ databases">
        <authorList>
            <person name="Van Vliet M D."/>
        </authorList>
    </citation>
    <scope>NUCLEOTIDE SEQUENCE [LARGE SCALE GENOMIC DNA]</scope>
    <source>
        <strain evidence="1 2">F1</strain>
    </source>
</reference>
<dbReference type="RefSeq" id="WP_136077293.1">
    <property type="nucleotide sequence ID" value="NZ_CAAHFG010000001.1"/>
</dbReference>
<dbReference type="Proteomes" id="UP000366872">
    <property type="component" value="Unassembled WGS sequence"/>
</dbReference>